<name>A0ABD5QNI0_9EURY</name>
<organism evidence="1 2">
    <name type="scientific">Halorubrum glutamatedens</name>
    <dbReference type="NCBI Taxonomy" id="2707018"/>
    <lineage>
        <taxon>Archaea</taxon>
        <taxon>Methanobacteriati</taxon>
        <taxon>Methanobacteriota</taxon>
        <taxon>Stenosarchaea group</taxon>
        <taxon>Halobacteria</taxon>
        <taxon>Halobacteriales</taxon>
        <taxon>Haloferacaceae</taxon>
        <taxon>Halorubrum</taxon>
    </lineage>
</organism>
<comment type="caution">
    <text evidence="1">The sequence shown here is derived from an EMBL/GenBank/DDBJ whole genome shotgun (WGS) entry which is preliminary data.</text>
</comment>
<evidence type="ECO:0000313" key="2">
    <source>
        <dbReference type="Proteomes" id="UP001596145"/>
    </source>
</evidence>
<proteinExistence type="predicted"/>
<evidence type="ECO:0000313" key="1">
    <source>
        <dbReference type="EMBL" id="MFC5133748.1"/>
    </source>
</evidence>
<dbReference type="Proteomes" id="UP001596145">
    <property type="component" value="Unassembled WGS sequence"/>
</dbReference>
<protein>
    <submittedName>
        <fullName evidence="1">Uncharacterized protein</fullName>
    </submittedName>
</protein>
<dbReference type="EMBL" id="JBHSKV010000003">
    <property type="protein sequence ID" value="MFC5133748.1"/>
    <property type="molecule type" value="Genomic_DNA"/>
</dbReference>
<keyword evidence="2" id="KW-1185">Reference proteome</keyword>
<dbReference type="RefSeq" id="WP_122106834.1">
    <property type="nucleotide sequence ID" value="NZ_JBHSKV010000003.1"/>
</dbReference>
<dbReference type="AlphaFoldDB" id="A0ABD5QNI0"/>
<reference evidence="1 2" key="1">
    <citation type="journal article" date="2019" name="Int. J. Syst. Evol. Microbiol.">
        <title>The Global Catalogue of Microorganisms (GCM) 10K type strain sequencing project: providing services to taxonomists for standard genome sequencing and annotation.</title>
        <authorList>
            <consortium name="The Broad Institute Genomics Platform"/>
            <consortium name="The Broad Institute Genome Sequencing Center for Infectious Disease"/>
            <person name="Wu L."/>
            <person name="Ma J."/>
        </authorList>
    </citation>
    <scope>NUCLEOTIDE SEQUENCE [LARGE SCALE GENOMIC DNA]</scope>
    <source>
        <strain evidence="1 2">CGMCC 1.16026</strain>
    </source>
</reference>
<gene>
    <name evidence="1" type="ORF">ACFPJA_03260</name>
</gene>
<sequence length="109" mass="13052">MPEIYYLQWDDEDNVDARDRFHEYHLETPKTLSYTEFDQLYDPVAEVEADDLNEIYREWNRGSGYETEKFLSQQVRSMSVGDIVERDHDHYMCASIGWDEVDIIEGGYR</sequence>
<accession>A0ABD5QNI0</accession>